<proteinExistence type="predicted"/>
<comment type="caution">
    <text evidence="2">The sequence shown here is derived from an EMBL/GenBank/DDBJ whole genome shotgun (WGS) entry which is preliminary data.</text>
</comment>
<feature type="compositionally biased region" description="Low complexity" evidence="1">
    <location>
        <begin position="49"/>
        <end position="81"/>
    </location>
</feature>
<name>A0ABN9SAS1_9DINO</name>
<evidence type="ECO:0000313" key="3">
    <source>
        <dbReference type="Proteomes" id="UP001189429"/>
    </source>
</evidence>
<feature type="non-terminal residue" evidence="2">
    <location>
        <position position="1"/>
    </location>
</feature>
<dbReference type="Proteomes" id="UP001189429">
    <property type="component" value="Unassembled WGS sequence"/>
</dbReference>
<keyword evidence="3" id="KW-1185">Reference proteome</keyword>
<evidence type="ECO:0000313" key="2">
    <source>
        <dbReference type="EMBL" id="CAK0827468.1"/>
    </source>
</evidence>
<dbReference type="EMBL" id="CAUYUJ010009697">
    <property type="protein sequence ID" value="CAK0827468.1"/>
    <property type="molecule type" value="Genomic_DNA"/>
</dbReference>
<gene>
    <name evidence="2" type="ORF">PCOR1329_LOCUS26994</name>
</gene>
<evidence type="ECO:0000256" key="1">
    <source>
        <dbReference type="SAM" id="MobiDB-lite"/>
    </source>
</evidence>
<accession>A0ABN9SAS1</accession>
<sequence>GLSTAGKFKPICVKARTEAYTIDSLIARAENYRKTQAEIERRAKEAEDAVVAASGESSFGGSPSPAAPQQGALAAGSGPQLNPAAMACSRSVAAPSECRPPRTRGARPRGNARSAMSEAKKSKVEELVDRLGHEQVLGRGSHEGIVEAIPTPEGSETADKLKEHTSARDAICGIVEKPIREIPKSTLDNFLNTLEKYNGDMPSKKWWTLDNLKVKVLGVSLGHPTRGGRPLEEA</sequence>
<protein>
    <submittedName>
        <fullName evidence="2">Uncharacterized protein</fullName>
    </submittedName>
</protein>
<organism evidence="2 3">
    <name type="scientific">Prorocentrum cordatum</name>
    <dbReference type="NCBI Taxonomy" id="2364126"/>
    <lineage>
        <taxon>Eukaryota</taxon>
        <taxon>Sar</taxon>
        <taxon>Alveolata</taxon>
        <taxon>Dinophyceae</taxon>
        <taxon>Prorocentrales</taxon>
        <taxon>Prorocentraceae</taxon>
        <taxon>Prorocentrum</taxon>
    </lineage>
</organism>
<reference evidence="2" key="1">
    <citation type="submission" date="2023-10" db="EMBL/GenBank/DDBJ databases">
        <authorList>
            <person name="Chen Y."/>
            <person name="Shah S."/>
            <person name="Dougan E. K."/>
            <person name="Thang M."/>
            <person name="Chan C."/>
        </authorList>
    </citation>
    <scope>NUCLEOTIDE SEQUENCE [LARGE SCALE GENOMIC DNA]</scope>
</reference>
<feature type="region of interest" description="Disordered" evidence="1">
    <location>
        <begin position="40"/>
        <end position="122"/>
    </location>
</feature>